<dbReference type="GO" id="GO:0003735">
    <property type="term" value="F:structural constituent of ribosome"/>
    <property type="evidence" value="ECO:0007669"/>
    <property type="project" value="InterPro"/>
</dbReference>
<dbReference type="GO" id="GO:0022625">
    <property type="term" value="C:cytosolic large ribosomal subunit"/>
    <property type="evidence" value="ECO:0007669"/>
    <property type="project" value="TreeGrafter"/>
</dbReference>
<dbReference type="Gene3D" id="2.30.30.790">
    <property type="match status" value="1"/>
</dbReference>
<comment type="function">
    <text evidence="5 6">This protein is located at the 30S-50S ribosomal subunit interface and may play a role in the structure and function of the aminoacyl-tRNA binding site.</text>
</comment>
<dbReference type="HOGENOM" id="CLU_103507_2_1_10"/>
<comment type="similarity">
    <text evidence="1 5 6">Belongs to the bacterial ribosomal protein bL19 family.</text>
</comment>
<evidence type="ECO:0000256" key="2">
    <source>
        <dbReference type="ARBA" id="ARBA00022980"/>
    </source>
</evidence>
<name>H6LAE2_SAPGL</name>
<organism evidence="7 8">
    <name type="scientific">Saprospira grandis (strain Lewin)</name>
    <dbReference type="NCBI Taxonomy" id="984262"/>
    <lineage>
        <taxon>Bacteria</taxon>
        <taxon>Pseudomonadati</taxon>
        <taxon>Bacteroidota</taxon>
        <taxon>Saprospiria</taxon>
        <taxon>Saprospirales</taxon>
        <taxon>Saprospiraceae</taxon>
        <taxon>Saprospira</taxon>
    </lineage>
</organism>
<keyword evidence="3 5" id="KW-0687">Ribonucleoprotein</keyword>
<reference evidence="7 8" key="1">
    <citation type="journal article" date="2012" name="Stand. Genomic Sci.">
        <title>Complete genome sequencing and analysis of Saprospira grandis str. Lewin, a predatory marine bacterium.</title>
        <authorList>
            <person name="Saw J.H."/>
            <person name="Yuryev A."/>
            <person name="Kanbe M."/>
            <person name="Hou S."/>
            <person name="Young A.G."/>
            <person name="Aizawa S."/>
            <person name="Alam M."/>
        </authorList>
    </citation>
    <scope>NUCLEOTIDE SEQUENCE [LARGE SCALE GENOMIC DNA]</scope>
    <source>
        <strain evidence="7 8">Lewin</strain>
    </source>
</reference>
<dbReference type="GO" id="GO:0006412">
    <property type="term" value="P:translation"/>
    <property type="evidence" value="ECO:0007669"/>
    <property type="project" value="UniProtKB-UniRule"/>
</dbReference>
<accession>H6LAE2</accession>
<dbReference type="NCBIfam" id="TIGR01024">
    <property type="entry name" value="rplS_bact"/>
    <property type="match status" value="1"/>
</dbReference>
<dbReference type="RefSeq" id="WP_015692060.1">
    <property type="nucleotide sequence ID" value="NC_016940.1"/>
</dbReference>
<evidence type="ECO:0000256" key="4">
    <source>
        <dbReference type="ARBA" id="ARBA00035171"/>
    </source>
</evidence>
<sequence>MKNLIQYVEEQTAREMSQFDYFKAGDTVSVTYKIIEGQKEREQTFRGTIIQVKGTGVTKTFTIRKISHGVGIERIFPFNCPTLVSIVNHQKGRVRRARLYYLRNAIGKAGRVKEKTFVKRQTAEDKGRKYSWTFGNK</sequence>
<protein>
    <recommendedName>
        <fullName evidence="4 5">Large ribosomal subunit protein bL19</fullName>
    </recommendedName>
</protein>
<keyword evidence="8" id="KW-1185">Reference proteome</keyword>
<evidence type="ECO:0000256" key="6">
    <source>
        <dbReference type="RuleBase" id="RU000559"/>
    </source>
</evidence>
<keyword evidence="2 5" id="KW-0689">Ribosomal protein</keyword>
<dbReference type="KEGG" id="sgn:SGRA_1692"/>
<dbReference type="SUPFAM" id="SSF50104">
    <property type="entry name" value="Translation proteins SH3-like domain"/>
    <property type="match status" value="1"/>
</dbReference>
<evidence type="ECO:0000313" key="8">
    <source>
        <dbReference type="Proteomes" id="UP000007519"/>
    </source>
</evidence>
<dbReference type="HAMAP" id="MF_00402">
    <property type="entry name" value="Ribosomal_bL19"/>
    <property type="match status" value="1"/>
</dbReference>
<dbReference type="Pfam" id="PF01245">
    <property type="entry name" value="Ribosomal_L19"/>
    <property type="match status" value="1"/>
</dbReference>
<dbReference type="EMBL" id="CP002831">
    <property type="protein sequence ID" value="AFC24427.1"/>
    <property type="molecule type" value="Genomic_DNA"/>
</dbReference>
<dbReference type="InterPro" id="IPR001857">
    <property type="entry name" value="Ribosomal_bL19"/>
</dbReference>
<dbReference type="InterPro" id="IPR008991">
    <property type="entry name" value="Translation_prot_SH3-like_sf"/>
</dbReference>
<dbReference type="OrthoDB" id="9803541at2"/>
<evidence type="ECO:0000313" key="7">
    <source>
        <dbReference type="EMBL" id="AFC24427.1"/>
    </source>
</evidence>
<dbReference type="AlphaFoldDB" id="H6LAE2"/>
<dbReference type="eggNOG" id="COG0335">
    <property type="taxonomic scope" value="Bacteria"/>
</dbReference>
<dbReference type="PRINTS" id="PR00061">
    <property type="entry name" value="RIBOSOMALL19"/>
</dbReference>
<dbReference type="Proteomes" id="UP000007519">
    <property type="component" value="Chromosome"/>
</dbReference>
<evidence type="ECO:0000256" key="5">
    <source>
        <dbReference type="HAMAP-Rule" id="MF_00402"/>
    </source>
</evidence>
<dbReference type="InterPro" id="IPR038657">
    <property type="entry name" value="Ribosomal_bL19_sf"/>
</dbReference>
<evidence type="ECO:0000256" key="3">
    <source>
        <dbReference type="ARBA" id="ARBA00023274"/>
    </source>
</evidence>
<evidence type="ECO:0000256" key="1">
    <source>
        <dbReference type="ARBA" id="ARBA00005781"/>
    </source>
</evidence>
<dbReference type="PANTHER" id="PTHR15680">
    <property type="entry name" value="RIBOSOMAL PROTEIN L19"/>
    <property type="match status" value="1"/>
</dbReference>
<proteinExistence type="inferred from homology"/>
<dbReference type="STRING" id="984262.SGRA_1692"/>
<gene>
    <name evidence="5 7" type="primary">rplS</name>
    <name evidence="7" type="ordered locus">SGRA_1692</name>
</gene>
<dbReference type="PANTHER" id="PTHR15680:SF9">
    <property type="entry name" value="LARGE RIBOSOMAL SUBUNIT PROTEIN BL19M"/>
    <property type="match status" value="1"/>
</dbReference>
<dbReference type="PIRSF" id="PIRSF002191">
    <property type="entry name" value="Ribosomal_L19"/>
    <property type="match status" value="1"/>
</dbReference>